<dbReference type="GO" id="GO:0043022">
    <property type="term" value="F:ribosome binding"/>
    <property type="evidence" value="ECO:0007669"/>
    <property type="project" value="InterPro"/>
</dbReference>
<dbReference type="InterPro" id="IPR017441">
    <property type="entry name" value="Protein_kinase_ATP_BS"/>
</dbReference>
<dbReference type="InterPro" id="IPR000719">
    <property type="entry name" value="Prot_kinase_dom"/>
</dbReference>
<reference evidence="10 11" key="1">
    <citation type="submission" date="2017-05" db="EMBL/GenBank/DDBJ databases">
        <title>Genome sequence for an aflatoxigenic pathogen of Argentinian peanut, Aspergillus arachidicola.</title>
        <authorList>
            <person name="Moore G."/>
            <person name="Beltz S.B."/>
            <person name="Mack B.M."/>
        </authorList>
    </citation>
    <scope>NUCLEOTIDE SEQUENCE [LARGE SCALE GENOMIC DNA]</scope>
    <source>
        <strain evidence="10 11">CBS 117610</strain>
    </source>
</reference>
<organism evidence="10 11">
    <name type="scientific">Aspergillus arachidicola</name>
    <dbReference type="NCBI Taxonomy" id="656916"/>
    <lineage>
        <taxon>Eukaryota</taxon>
        <taxon>Fungi</taxon>
        <taxon>Dikarya</taxon>
        <taxon>Ascomycota</taxon>
        <taxon>Pezizomycotina</taxon>
        <taxon>Eurotiomycetes</taxon>
        <taxon>Eurotiomycetidae</taxon>
        <taxon>Eurotiales</taxon>
        <taxon>Aspergillaceae</taxon>
        <taxon>Aspergillus</taxon>
        <taxon>Aspergillus subgen. Circumdati</taxon>
    </lineage>
</organism>
<dbReference type="PANTHER" id="PTHR11673">
    <property type="entry name" value="TRANSLATION INITIATION FACTOR 5A FAMILY MEMBER"/>
    <property type="match status" value="1"/>
</dbReference>
<accession>A0A2G7FT07</accession>
<gene>
    <name evidence="10" type="ORF">AARAC_007573</name>
</gene>
<keyword evidence="5" id="KW-0694">RNA-binding</keyword>
<evidence type="ECO:0000256" key="5">
    <source>
        <dbReference type="ARBA" id="ARBA00022884"/>
    </source>
</evidence>
<evidence type="ECO:0000256" key="7">
    <source>
        <dbReference type="ARBA" id="ARBA00023071"/>
    </source>
</evidence>
<dbReference type="SUPFAM" id="SSF50104">
    <property type="entry name" value="Translation proteins SH3-like domain"/>
    <property type="match status" value="1"/>
</dbReference>
<evidence type="ECO:0000313" key="11">
    <source>
        <dbReference type="Proteomes" id="UP000231358"/>
    </source>
</evidence>
<dbReference type="GO" id="GO:0045901">
    <property type="term" value="P:positive regulation of translational elongation"/>
    <property type="evidence" value="ECO:0007669"/>
    <property type="project" value="InterPro"/>
</dbReference>
<dbReference type="GO" id="GO:0003746">
    <property type="term" value="F:translation elongation factor activity"/>
    <property type="evidence" value="ECO:0007669"/>
    <property type="project" value="UniProtKB-KW"/>
</dbReference>
<dbReference type="InterPro" id="IPR008991">
    <property type="entry name" value="Translation_prot_SH3-like_sf"/>
</dbReference>
<evidence type="ECO:0000256" key="2">
    <source>
        <dbReference type="ARBA" id="ARBA00006016"/>
    </source>
</evidence>
<protein>
    <submittedName>
        <fullName evidence="10">Protein kinase domain protein</fullName>
    </submittedName>
</protein>
<comment type="subcellular location">
    <subcellularLocation>
        <location evidence="1">Cytoplasm</location>
    </subcellularLocation>
</comment>
<dbReference type="Gene3D" id="1.10.510.10">
    <property type="entry name" value="Transferase(Phosphotransferase) domain 1"/>
    <property type="match status" value="1"/>
</dbReference>
<dbReference type="GO" id="GO:0045905">
    <property type="term" value="P:positive regulation of translational termination"/>
    <property type="evidence" value="ECO:0007669"/>
    <property type="project" value="InterPro"/>
</dbReference>
<evidence type="ECO:0000256" key="1">
    <source>
        <dbReference type="ARBA" id="ARBA00004496"/>
    </source>
</evidence>
<dbReference type="AlphaFoldDB" id="A0A2G7FT07"/>
<keyword evidence="10" id="KW-0418">Kinase</keyword>
<keyword evidence="10" id="KW-0808">Transferase</keyword>
<feature type="binding site" evidence="8">
    <location>
        <position position="286"/>
    </location>
    <ligand>
        <name>ATP</name>
        <dbReference type="ChEBI" id="CHEBI:30616"/>
    </ligand>
</feature>
<feature type="domain" description="Protein kinase" evidence="9">
    <location>
        <begin position="257"/>
        <end position="620"/>
    </location>
</feature>
<dbReference type="PROSITE" id="PS00107">
    <property type="entry name" value="PROTEIN_KINASE_ATP"/>
    <property type="match status" value="1"/>
</dbReference>
<proteinExistence type="inferred from homology"/>
<dbReference type="GO" id="GO:0004672">
    <property type="term" value="F:protein kinase activity"/>
    <property type="evidence" value="ECO:0007669"/>
    <property type="project" value="InterPro"/>
</dbReference>
<evidence type="ECO:0000259" key="9">
    <source>
        <dbReference type="PROSITE" id="PS50011"/>
    </source>
</evidence>
<dbReference type="PROSITE" id="PS50011">
    <property type="entry name" value="PROTEIN_KINASE_DOM"/>
    <property type="match status" value="1"/>
</dbReference>
<dbReference type="GO" id="GO:0005524">
    <property type="term" value="F:ATP binding"/>
    <property type="evidence" value="ECO:0007669"/>
    <property type="project" value="UniProtKB-UniRule"/>
</dbReference>
<dbReference type="STRING" id="656916.A0A2G7FT07"/>
<comment type="caution">
    <text evidence="10">The sequence shown here is derived from an EMBL/GenBank/DDBJ whole genome shotgun (WGS) entry which is preliminary data.</text>
</comment>
<dbReference type="SMART" id="SM00220">
    <property type="entry name" value="S_TKc"/>
    <property type="match status" value="1"/>
</dbReference>
<dbReference type="NCBIfam" id="TIGR00037">
    <property type="entry name" value="eIF_5A"/>
    <property type="match status" value="1"/>
</dbReference>
<dbReference type="InterPro" id="IPR001884">
    <property type="entry name" value="IF5A-like"/>
</dbReference>
<dbReference type="SUPFAM" id="SSF56112">
    <property type="entry name" value="Protein kinase-like (PK-like)"/>
    <property type="match status" value="1"/>
</dbReference>
<keyword evidence="8" id="KW-0067">ATP-binding</keyword>
<dbReference type="GO" id="GO:0005737">
    <property type="term" value="C:cytoplasm"/>
    <property type="evidence" value="ECO:0007669"/>
    <property type="project" value="UniProtKB-SubCell"/>
</dbReference>
<dbReference type="Gene3D" id="3.30.200.20">
    <property type="entry name" value="Phosphorylase Kinase, domain 1"/>
    <property type="match status" value="1"/>
</dbReference>
<dbReference type="InterPro" id="IPR014722">
    <property type="entry name" value="Rib_uL2_dom2"/>
</dbReference>
<keyword evidence="11" id="KW-1185">Reference proteome</keyword>
<keyword evidence="3" id="KW-0963">Cytoplasm</keyword>
<dbReference type="InterPro" id="IPR048670">
    <property type="entry name" value="IF5A-like_N"/>
</dbReference>
<dbReference type="GO" id="GO:0003723">
    <property type="term" value="F:RNA binding"/>
    <property type="evidence" value="ECO:0007669"/>
    <property type="project" value="UniProtKB-KW"/>
</dbReference>
<sequence length="635" mass="71353">MSENEFPDSYDGEQMTFSMTNSDLRKGGHIVLRGRPCKIVEMSTSRTGKHGHSKVHFVGLDIFTGKKFEDVSPSTHVSDVPIVHREEYKLDGTDDDDEYLLLTDMNGNAKNDVPIPEGDLGQVIMDYANSGNSGIVTVVSAMGEESCQKNNHPDSTMARCPRLVATPIHFRFSSPILPQLSILPSSSVPGYHLRKLNLRFSQLSFTSSYSSTALSRNEDTRTRHYEYNWIDGAESLEKYKPGGYHPIMIGDMLHERYHVVDKLGFGGYSTVWLARDTRLGQYVAVKVCIADSKLREANILRALSPPSPHPGSNSIPRLLDEFERNGPNGSHLCYTMTPARCNLREVSFSHLFPLEVARALVGGLTLSIAYMHSRGYVHGDIHLGNILVKLPSSLNHLSIKQLYKEYGHPETAPVTHRDGNPLPPHIPAKAVLPLYLGKDAEEFSLSDAQILLSDFGETFNPDLEPRLGKDCHTPLAVRPPEASFEIQTPLSYSADIWSLATAIWEMIGMKAIFSSEVASVDEVISQQIDVLGSLPLEWFESWGKRDLYFGDGGVPKHGRYVWSSIDEAFEEDVQKYRRKFRMGEFDGEETAAILDLMRRMLTFRPEERPTAREVLQSRWMVEWVLPDFERSSQMG</sequence>
<dbReference type="Pfam" id="PF21485">
    <property type="entry name" value="IF5A-like_N"/>
    <property type="match status" value="1"/>
</dbReference>
<dbReference type="InterPro" id="IPR012340">
    <property type="entry name" value="NA-bd_OB-fold"/>
</dbReference>
<name>A0A2G7FT07_9EURO</name>
<evidence type="ECO:0000256" key="6">
    <source>
        <dbReference type="ARBA" id="ARBA00022917"/>
    </source>
</evidence>
<dbReference type="Pfam" id="PF00069">
    <property type="entry name" value="Pkinase"/>
    <property type="match status" value="2"/>
</dbReference>
<comment type="similarity">
    <text evidence="2">Belongs to the eIF-5A family.</text>
</comment>
<dbReference type="SUPFAM" id="SSF50249">
    <property type="entry name" value="Nucleic acid-binding proteins"/>
    <property type="match status" value="1"/>
</dbReference>
<keyword evidence="4" id="KW-0251">Elongation factor</keyword>
<dbReference type="Gene3D" id="2.30.30.30">
    <property type="match status" value="1"/>
</dbReference>
<evidence type="ECO:0000256" key="4">
    <source>
        <dbReference type="ARBA" id="ARBA00022768"/>
    </source>
</evidence>
<dbReference type="InterPro" id="IPR020189">
    <property type="entry name" value="IF5A_C"/>
</dbReference>
<evidence type="ECO:0000256" key="3">
    <source>
        <dbReference type="ARBA" id="ARBA00022490"/>
    </source>
</evidence>
<evidence type="ECO:0000313" key="10">
    <source>
        <dbReference type="EMBL" id="PIG83740.1"/>
    </source>
</evidence>
<dbReference type="SMART" id="SM01376">
    <property type="entry name" value="eIF-5a"/>
    <property type="match status" value="1"/>
</dbReference>
<dbReference type="Gene3D" id="2.40.50.140">
    <property type="entry name" value="Nucleic acid-binding proteins"/>
    <property type="match status" value="1"/>
</dbReference>
<dbReference type="FunFam" id="2.30.30.30:FF:000007">
    <property type="entry name" value="Eukaryotic translation initiation factor 5A"/>
    <property type="match status" value="1"/>
</dbReference>
<keyword evidence="6" id="KW-0648">Protein biosynthesis</keyword>
<dbReference type="EMBL" id="NEXV01000426">
    <property type="protein sequence ID" value="PIG83740.1"/>
    <property type="molecule type" value="Genomic_DNA"/>
</dbReference>
<dbReference type="Proteomes" id="UP000231358">
    <property type="component" value="Unassembled WGS sequence"/>
</dbReference>
<dbReference type="InterPro" id="IPR011009">
    <property type="entry name" value="Kinase-like_dom_sf"/>
</dbReference>
<evidence type="ECO:0000256" key="8">
    <source>
        <dbReference type="PROSITE-ProRule" id="PRU10141"/>
    </source>
</evidence>
<keyword evidence="7" id="KW-0385">Hypusine</keyword>
<keyword evidence="8" id="KW-0547">Nucleotide-binding</keyword>
<dbReference type="Pfam" id="PF01287">
    <property type="entry name" value="eIF-5a"/>
    <property type="match status" value="1"/>
</dbReference>